<keyword evidence="1" id="KW-0479">Metal-binding</keyword>
<dbReference type="InterPro" id="IPR011707">
    <property type="entry name" value="Cu-oxidase-like_N"/>
</dbReference>
<feature type="domain" description="Plastocyanin-like" evidence="5">
    <location>
        <begin position="393"/>
        <end position="501"/>
    </location>
</feature>
<dbReference type="PANTHER" id="PTHR11709:SF518">
    <property type="entry name" value="MULTICOPPER OXIDASE"/>
    <property type="match status" value="1"/>
</dbReference>
<evidence type="ECO:0000256" key="2">
    <source>
        <dbReference type="ARBA" id="ARBA00023002"/>
    </source>
</evidence>
<evidence type="ECO:0000256" key="1">
    <source>
        <dbReference type="ARBA" id="ARBA00022723"/>
    </source>
</evidence>
<dbReference type="STRING" id="1841861.GCA_900157365_04703"/>
<dbReference type="Proteomes" id="UP000240424">
    <property type="component" value="Unassembled WGS sequence"/>
</dbReference>
<dbReference type="CDD" id="cd13900">
    <property type="entry name" value="CuRO_3_Tth-MCO_like"/>
    <property type="match status" value="1"/>
</dbReference>
<evidence type="ECO:0000313" key="7">
    <source>
        <dbReference type="EMBL" id="SPM38323.1"/>
    </source>
</evidence>
<accession>A0A2U3P3H8</accession>
<keyword evidence="7" id="KW-0131">Cell cycle</keyword>
<dbReference type="Pfam" id="PF07731">
    <property type="entry name" value="Cu-oxidase_2"/>
    <property type="match status" value="1"/>
</dbReference>
<dbReference type="InterPro" id="IPR002355">
    <property type="entry name" value="Cu_oxidase_Cu_BS"/>
</dbReference>
<dbReference type="PROSITE" id="PS00080">
    <property type="entry name" value="MULTICOPPER_OXIDASE2"/>
    <property type="match status" value="1"/>
</dbReference>
<dbReference type="PANTHER" id="PTHR11709">
    <property type="entry name" value="MULTI-COPPER OXIDASE"/>
    <property type="match status" value="1"/>
</dbReference>
<proteinExistence type="predicted"/>
<dbReference type="AlphaFoldDB" id="A0A2U3P3H8"/>
<dbReference type="GO" id="GO:0051301">
    <property type="term" value="P:cell division"/>
    <property type="evidence" value="ECO:0007669"/>
    <property type="project" value="UniProtKB-KW"/>
</dbReference>
<reference evidence="7 8" key="1">
    <citation type="submission" date="2017-01" db="EMBL/GenBank/DDBJ databases">
        <authorList>
            <consortium name="Urmite Genomes"/>
        </authorList>
    </citation>
    <scope>NUCLEOTIDE SEQUENCE [LARGE SCALE GENOMIC DNA]</scope>
    <source>
        <strain evidence="7 8">AB215</strain>
    </source>
</reference>
<dbReference type="GO" id="GO:0005507">
    <property type="term" value="F:copper ion binding"/>
    <property type="evidence" value="ECO:0007669"/>
    <property type="project" value="InterPro"/>
</dbReference>
<feature type="domain" description="Plastocyanin-like" evidence="6">
    <location>
        <begin position="77"/>
        <end position="184"/>
    </location>
</feature>
<feature type="chain" id="PRO_5015626750" evidence="3">
    <location>
        <begin position="27"/>
        <end position="502"/>
    </location>
</feature>
<dbReference type="CDD" id="cd13853">
    <property type="entry name" value="CuRO_1_Tth-MCO_like"/>
    <property type="match status" value="1"/>
</dbReference>
<sequence length="502" mass="53234">MTPVPISRRRALILGGIGAVAATAVAIDSVASHAGSGTERWSPADTGNQLNQPAMVDSKDGRLELELIAAAGVRLAGRDTHALGFNDSSPGPTLRVRPGDELAVRLTNRLDKPTNLHTHGLRVSPLGNSDNPFLRVDPGTSFDYLIQIPPDHPAGTFWYHPHHHGMVADQIFGGLVGALLIDPSPGQAPALDVTADHVLMVTDITLADDGTVAAPSAMDRDRGREGEVVLINGQHCPTIPADPGGMQRWRFINGCVSRVLAIRLQGHQLFQIARDGTYLPAPAPKNEVLLGPGNRVDVLVRPTAPGRYQLSARAYQRGSMGSMTITSGFAGLATMDVSQIPVTQPLTPLPDALPVETPTMGAVTAQRQTIFAMTTGADAGAMGGGMDGANDAGATVFTIDGRTFDSARDDQTVALGAIEEWTVINTTPMAHPFHLHVWPFTVLASSDGTSPIGTPQDVVLVPPQGWVRLRIPFTTFPGRSVYHCHVLDHEDLGMMATVNVHP</sequence>
<evidence type="ECO:0000256" key="3">
    <source>
        <dbReference type="SAM" id="SignalP"/>
    </source>
</evidence>
<gene>
    <name evidence="7" type="ORF">MNAB215_500</name>
</gene>
<keyword evidence="3" id="KW-0732">Signal</keyword>
<keyword evidence="7" id="KW-0132">Cell division</keyword>
<dbReference type="EMBL" id="FUEZ01000003">
    <property type="protein sequence ID" value="SPM38323.1"/>
    <property type="molecule type" value="Genomic_DNA"/>
</dbReference>
<dbReference type="InterPro" id="IPR011706">
    <property type="entry name" value="Cu-oxidase_C"/>
</dbReference>
<feature type="signal peptide" evidence="3">
    <location>
        <begin position="1"/>
        <end position="26"/>
    </location>
</feature>
<dbReference type="InterPro" id="IPR045087">
    <property type="entry name" value="Cu-oxidase_fam"/>
</dbReference>
<dbReference type="InterPro" id="IPR006311">
    <property type="entry name" value="TAT_signal"/>
</dbReference>
<dbReference type="Gene3D" id="2.60.40.420">
    <property type="entry name" value="Cupredoxins - blue copper proteins"/>
    <property type="match status" value="3"/>
</dbReference>
<feature type="domain" description="Plastocyanin-like" evidence="4">
    <location>
        <begin position="197"/>
        <end position="319"/>
    </location>
</feature>
<evidence type="ECO:0000313" key="8">
    <source>
        <dbReference type="Proteomes" id="UP000240424"/>
    </source>
</evidence>
<evidence type="ECO:0000259" key="5">
    <source>
        <dbReference type="Pfam" id="PF07731"/>
    </source>
</evidence>
<keyword evidence="2" id="KW-0560">Oxidoreductase</keyword>
<protein>
    <submittedName>
        <fullName evidence="7">Multicopper oxidase with three cupredoxin domains (Includes cell division protein FtsP and spore coat protein CotA)</fullName>
    </submittedName>
</protein>
<evidence type="ECO:0000259" key="4">
    <source>
        <dbReference type="Pfam" id="PF00394"/>
    </source>
</evidence>
<organism evidence="7 8">
    <name type="scientific">Mycobacterium numidiamassiliense</name>
    <dbReference type="NCBI Taxonomy" id="1841861"/>
    <lineage>
        <taxon>Bacteria</taxon>
        <taxon>Bacillati</taxon>
        <taxon>Actinomycetota</taxon>
        <taxon>Actinomycetes</taxon>
        <taxon>Mycobacteriales</taxon>
        <taxon>Mycobacteriaceae</taxon>
        <taxon>Mycobacterium</taxon>
    </lineage>
</organism>
<name>A0A2U3P3H8_9MYCO</name>
<keyword evidence="8" id="KW-1185">Reference proteome</keyword>
<dbReference type="PROSITE" id="PS51318">
    <property type="entry name" value="TAT"/>
    <property type="match status" value="1"/>
</dbReference>
<keyword evidence="7" id="KW-0167">Capsid protein</keyword>
<dbReference type="SUPFAM" id="SSF49503">
    <property type="entry name" value="Cupredoxins"/>
    <property type="match status" value="3"/>
</dbReference>
<dbReference type="Pfam" id="PF07732">
    <property type="entry name" value="Cu-oxidase_3"/>
    <property type="match status" value="1"/>
</dbReference>
<dbReference type="GO" id="GO:0016491">
    <property type="term" value="F:oxidoreductase activity"/>
    <property type="evidence" value="ECO:0007669"/>
    <property type="project" value="UniProtKB-KW"/>
</dbReference>
<dbReference type="InterPro" id="IPR008972">
    <property type="entry name" value="Cupredoxin"/>
</dbReference>
<dbReference type="RefSeq" id="WP_077077314.1">
    <property type="nucleotide sequence ID" value="NZ_FUEZ01000003.1"/>
</dbReference>
<keyword evidence="7" id="KW-0946">Virion</keyword>
<dbReference type="CDD" id="cd13881">
    <property type="entry name" value="CuRO_2_McoC_like"/>
    <property type="match status" value="1"/>
</dbReference>
<evidence type="ECO:0000259" key="6">
    <source>
        <dbReference type="Pfam" id="PF07732"/>
    </source>
</evidence>
<dbReference type="OrthoDB" id="345021at2"/>
<dbReference type="InterPro" id="IPR001117">
    <property type="entry name" value="Cu-oxidase_2nd"/>
</dbReference>
<dbReference type="Pfam" id="PF00394">
    <property type="entry name" value="Cu-oxidase"/>
    <property type="match status" value="1"/>
</dbReference>